<proteinExistence type="predicted"/>
<dbReference type="Pfam" id="PF04341">
    <property type="entry name" value="DUF485"/>
    <property type="match status" value="1"/>
</dbReference>
<keyword evidence="1" id="KW-1133">Transmembrane helix</keyword>
<dbReference type="OrthoDB" id="5421115at2"/>
<evidence type="ECO:0000313" key="2">
    <source>
        <dbReference type="EMBL" id="SOD14949.1"/>
    </source>
</evidence>
<name>A0A285ZZ65_9SPHI</name>
<organism evidence="2 3">
    <name type="scientific">Pedobacter xixiisoli</name>
    <dbReference type="NCBI Taxonomy" id="1476464"/>
    <lineage>
        <taxon>Bacteria</taxon>
        <taxon>Pseudomonadati</taxon>
        <taxon>Bacteroidota</taxon>
        <taxon>Sphingobacteriia</taxon>
        <taxon>Sphingobacteriales</taxon>
        <taxon>Sphingobacteriaceae</taxon>
        <taxon>Pedobacter</taxon>
    </lineage>
</organism>
<evidence type="ECO:0000256" key="1">
    <source>
        <dbReference type="SAM" id="Phobius"/>
    </source>
</evidence>
<evidence type="ECO:0000313" key="3">
    <source>
        <dbReference type="Proteomes" id="UP000219281"/>
    </source>
</evidence>
<keyword evidence="1" id="KW-0812">Transmembrane</keyword>
<dbReference type="AlphaFoldDB" id="A0A285ZZ65"/>
<protein>
    <submittedName>
        <fullName evidence="2">Uncharacterized protein</fullName>
    </submittedName>
</protein>
<dbReference type="Proteomes" id="UP000219281">
    <property type="component" value="Unassembled WGS sequence"/>
</dbReference>
<gene>
    <name evidence="2" type="ORF">SAMN06297358_1915</name>
</gene>
<dbReference type="EMBL" id="OCMT01000002">
    <property type="protein sequence ID" value="SOD14949.1"/>
    <property type="molecule type" value="Genomic_DNA"/>
</dbReference>
<dbReference type="InterPro" id="IPR007436">
    <property type="entry name" value="DUF485"/>
</dbReference>
<keyword evidence="1" id="KW-0472">Membrane</keyword>
<sequence length="100" mass="11338">MHVNSTTEEKEIVTRQKSKLGVRLFFVYLICYAGFVALGVFNYELLSTTVFSGLNLAVVYGIGLIVFAVIMGIIYNYYCTKYEDDAERADKLTKEDTNDL</sequence>
<keyword evidence="3" id="KW-1185">Reference proteome</keyword>
<feature type="transmembrane region" description="Helical" evidence="1">
    <location>
        <begin position="20"/>
        <end position="41"/>
    </location>
</feature>
<feature type="transmembrane region" description="Helical" evidence="1">
    <location>
        <begin position="53"/>
        <end position="78"/>
    </location>
</feature>
<reference evidence="3" key="1">
    <citation type="submission" date="2017-09" db="EMBL/GenBank/DDBJ databases">
        <authorList>
            <person name="Varghese N."/>
            <person name="Submissions S."/>
        </authorList>
    </citation>
    <scope>NUCLEOTIDE SEQUENCE [LARGE SCALE GENOMIC DNA]</scope>
    <source>
        <strain evidence="3">CGMCC 1.12803</strain>
    </source>
</reference>
<dbReference type="RefSeq" id="WP_097131286.1">
    <property type="nucleotide sequence ID" value="NZ_OCMT01000002.1"/>
</dbReference>
<accession>A0A285ZZ65</accession>